<protein>
    <recommendedName>
        <fullName evidence="4">Lipoprotein</fullName>
    </recommendedName>
</protein>
<gene>
    <name evidence="2" type="ORF">GS399_15560</name>
</gene>
<evidence type="ECO:0000313" key="2">
    <source>
        <dbReference type="EMBL" id="MXV52391.1"/>
    </source>
</evidence>
<evidence type="ECO:0000256" key="1">
    <source>
        <dbReference type="SAM" id="MobiDB-lite"/>
    </source>
</evidence>
<keyword evidence="3" id="KW-1185">Reference proteome</keyword>
<sequence length="74" mass="8086">MKNLLKKPLLKGAVILGLVVGCAPLIKASSSFNYSGKSTELQDTTKKKHKAKSDSTKWDKKSKSKSDTTKKDSM</sequence>
<dbReference type="AlphaFoldDB" id="A0A7K1YDF1"/>
<feature type="region of interest" description="Disordered" evidence="1">
    <location>
        <begin position="34"/>
        <end position="74"/>
    </location>
</feature>
<dbReference type="EMBL" id="WVHT01000007">
    <property type="protein sequence ID" value="MXV52391.1"/>
    <property type="molecule type" value="Genomic_DNA"/>
</dbReference>
<evidence type="ECO:0000313" key="3">
    <source>
        <dbReference type="Proteomes" id="UP000466586"/>
    </source>
</evidence>
<reference evidence="2 3" key="1">
    <citation type="submission" date="2019-11" db="EMBL/GenBank/DDBJ databases">
        <title>Pedobacter sp. HMF7647 Genome sequencing and assembly.</title>
        <authorList>
            <person name="Kang H."/>
            <person name="Kim H."/>
            <person name="Joh K."/>
        </authorList>
    </citation>
    <scope>NUCLEOTIDE SEQUENCE [LARGE SCALE GENOMIC DNA]</scope>
    <source>
        <strain evidence="2 3">HMF7647</strain>
    </source>
</reference>
<dbReference type="Proteomes" id="UP000466586">
    <property type="component" value="Unassembled WGS sequence"/>
</dbReference>
<name>A0A7K1YDF1_9SPHI</name>
<evidence type="ECO:0008006" key="4">
    <source>
        <dbReference type="Google" id="ProtNLM"/>
    </source>
</evidence>
<comment type="caution">
    <text evidence="2">The sequence shown here is derived from an EMBL/GenBank/DDBJ whole genome shotgun (WGS) entry which is preliminary data.</text>
</comment>
<dbReference type="RefSeq" id="WP_160845563.1">
    <property type="nucleotide sequence ID" value="NZ_WVHT01000007.1"/>
</dbReference>
<feature type="compositionally biased region" description="Basic and acidic residues" evidence="1">
    <location>
        <begin position="52"/>
        <end position="74"/>
    </location>
</feature>
<proteinExistence type="predicted"/>
<organism evidence="2 3">
    <name type="scientific">Hufsiella arboris</name>
    <dbReference type="NCBI Taxonomy" id="2695275"/>
    <lineage>
        <taxon>Bacteria</taxon>
        <taxon>Pseudomonadati</taxon>
        <taxon>Bacteroidota</taxon>
        <taxon>Sphingobacteriia</taxon>
        <taxon>Sphingobacteriales</taxon>
        <taxon>Sphingobacteriaceae</taxon>
        <taxon>Hufsiella</taxon>
    </lineage>
</organism>
<dbReference type="PROSITE" id="PS51257">
    <property type="entry name" value="PROKAR_LIPOPROTEIN"/>
    <property type="match status" value="1"/>
</dbReference>
<accession>A0A7K1YDF1</accession>